<evidence type="ECO:0000313" key="2">
    <source>
        <dbReference type="EMBL" id="CRY95267.1"/>
    </source>
</evidence>
<keyword evidence="2" id="KW-0614">Plasmid</keyword>
<evidence type="ECO:0008006" key="3">
    <source>
        <dbReference type="Google" id="ProtNLM"/>
    </source>
</evidence>
<geneLocation type="plasmid" evidence="2">
    <name>pRGRH0572</name>
</geneLocation>
<protein>
    <recommendedName>
        <fullName evidence="3">Replication protein</fullName>
    </recommendedName>
</protein>
<dbReference type="Pfam" id="PF01446">
    <property type="entry name" value="Rep_1"/>
    <property type="match status" value="1"/>
</dbReference>
<dbReference type="InterPro" id="IPR000989">
    <property type="entry name" value="Rep"/>
</dbReference>
<evidence type="ECO:0000256" key="1">
    <source>
        <dbReference type="ARBA" id="ARBA00022705"/>
    </source>
</evidence>
<keyword evidence="1" id="KW-0235">DNA replication</keyword>
<dbReference type="GO" id="GO:0006260">
    <property type="term" value="P:DNA replication"/>
    <property type="evidence" value="ECO:0007669"/>
    <property type="project" value="UniProtKB-KW"/>
</dbReference>
<dbReference type="GO" id="GO:0003677">
    <property type="term" value="F:DNA binding"/>
    <property type="evidence" value="ECO:0007669"/>
    <property type="project" value="InterPro"/>
</dbReference>
<organism evidence="2">
    <name type="scientific">uncultured prokaryote</name>
    <dbReference type="NCBI Taxonomy" id="198431"/>
    <lineage>
        <taxon>unclassified sequences</taxon>
        <taxon>environmental samples</taxon>
    </lineage>
</organism>
<sequence length="462" mass="52419">MSKKILTDTSGFDAAVCGVSALAPAPSSEGGTMFRNIQVESTPSKLENARNYRRLEWKKLQKMQAIFPEISSQIRKMGRADYLADDKKKDRYKKAASHSLRKCGCQVVPSERKNRKTGEMIQTKAPGTAQVKIFPGGGMGWTWLVRCASVWFCPVCAPKIMSRRRHELEKGIKIFKKHKFYFAFVTLTIPHSYGVPLVEYMEKLQAVLKRFRSGKSWTNLKKRIGMRGYIRAQEVTCGKKTGWHPHFHELLVLEKKLTKAEQVELTDFLKRRWVRLCAEEGITSARQEADHLRYGVDVRCGSDPISQDYLAKTVSWELSSLTTKAAREDERFQPLALASMLTDAEATEKEKKWAAHLWSEYMIGMYGRVAVYWSPGLKRFCGIPELSDAELIEGEAESGPIIEADAAGFRRIAWKRLQVPLLELCEKVKLLRTEQIGAAIGADIQICEAGFDYIKEKHGDKS</sequence>
<name>A0A0H5QH55_9ZZZZ</name>
<dbReference type="EMBL" id="LN853204">
    <property type="protein sequence ID" value="CRY95267.1"/>
    <property type="molecule type" value="Genomic_DNA"/>
</dbReference>
<reference evidence="2" key="1">
    <citation type="submission" date="2015-06" db="EMBL/GenBank/DDBJ databases">
        <authorList>
            <person name="Joergensen T."/>
        </authorList>
    </citation>
    <scope>NUCLEOTIDE SEQUENCE</scope>
    <source>
        <plasmid evidence="2">pRGRH0572</plasmid>
    </source>
</reference>
<proteinExistence type="predicted"/>
<dbReference type="AlphaFoldDB" id="A0A0H5QH55"/>
<reference evidence="2" key="2">
    <citation type="submission" date="2015-07" db="EMBL/GenBank/DDBJ databases">
        <title>Plasmids, circular viruses and viroids from rat gut.</title>
        <authorList>
            <person name="Jorgensen T.J."/>
            <person name="Hansen M.A."/>
            <person name="Xu Z."/>
            <person name="Tabak M.A."/>
            <person name="Sorensen S.J."/>
            <person name="Hansen L.H."/>
        </authorList>
    </citation>
    <scope>NUCLEOTIDE SEQUENCE</scope>
    <source>
        <plasmid evidence="2">pRGRH0572</plasmid>
    </source>
</reference>
<accession>A0A0H5QH55</accession>